<keyword evidence="9" id="KW-1185">Reference proteome</keyword>
<evidence type="ECO:0000256" key="2">
    <source>
        <dbReference type="ARBA" id="ARBA00022475"/>
    </source>
</evidence>
<feature type="transmembrane region" description="Helical" evidence="7">
    <location>
        <begin position="281"/>
        <end position="299"/>
    </location>
</feature>
<protein>
    <recommendedName>
        <fullName evidence="7">Phosphatidylglycerol--prolipoprotein diacylglyceryl transferase</fullName>
        <ecNumber evidence="7">2.5.1.145</ecNumber>
    </recommendedName>
</protein>
<reference evidence="9" key="1">
    <citation type="journal article" date="2019" name="Int. J. Syst. Evol. Microbiol.">
        <title>The Global Catalogue of Microorganisms (GCM) 10K type strain sequencing project: providing services to taxonomists for standard genome sequencing and annotation.</title>
        <authorList>
            <consortium name="The Broad Institute Genomics Platform"/>
            <consortium name="The Broad Institute Genome Sequencing Center for Infectious Disease"/>
            <person name="Wu L."/>
            <person name="Ma J."/>
        </authorList>
    </citation>
    <scope>NUCLEOTIDE SEQUENCE [LARGE SCALE GENOMIC DNA]</scope>
    <source>
        <strain evidence="9">CGMCC 4.7393</strain>
    </source>
</reference>
<gene>
    <name evidence="7 8" type="primary">lgt</name>
    <name evidence="8" type="ORF">ACFQHR_13030</name>
</gene>
<keyword evidence="3 7" id="KW-0808">Transferase</keyword>
<dbReference type="RefSeq" id="WP_066617253.1">
    <property type="nucleotide sequence ID" value="NZ_JBHSYQ010000006.1"/>
</dbReference>
<evidence type="ECO:0000256" key="3">
    <source>
        <dbReference type="ARBA" id="ARBA00022679"/>
    </source>
</evidence>
<keyword evidence="5 7" id="KW-1133">Transmembrane helix</keyword>
<dbReference type="GO" id="GO:0008961">
    <property type="term" value="F:phosphatidylglycerol-prolipoprotein diacylglyceryl transferase activity"/>
    <property type="evidence" value="ECO:0007669"/>
    <property type="project" value="UniProtKB-EC"/>
</dbReference>
<comment type="similarity">
    <text evidence="1 7">Belongs to the Lgt family.</text>
</comment>
<dbReference type="EMBL" id="JBHSYQ010000006">
    <property type="protein sequence ID" value="MFC6998555.1"/>
    <property type="molecule type" value="Genomic_DNA"/>
</dbReference>
<feature type="transmembrane region" description="Helical" evidence="7">
    <location>
        <begin position="55"/>
        <end position="77"/>
    </location>
</feature>
<feature type="transmembrane region" description="Helical" evidence="7">
    <location>
        <begin position="89"/>
        <end position="112"/>
    </location>
</feature>
<feature type="transmembrane region" description="Helical" evidence="7">
    <location>
        <begin position="242"/>
        <end position="261"/>
    </location>
</feature>
<dbReference type="PANTHER" id="PTHR30589">
    <property type="entry name" value="PROLIPOPROTEIN DIACYLGLYCERYL TRANSFERASE"/>
    <property type="match status" value="1"/>
</dbReference>
<comment type="function">
    <text evidence="7">Catalyzes the transfer of the diacylglyceryl group from phosphatidylglycerol to the sulfhydryl group of the N-terminal cysteine of a prolipoprotein, the first step in the formation of mature lipoproteins.</text>
</comment>
<name>A0ABW2DLJ7_9BACT</name>
<evidence type="ECO:0000313" key="9">
    <source>
        <dbReference type="Proteomes" id="UP001596405"/>
    </source>
</evidence>
<dbReference type="Proteomes" id="UP001596405">
    <property type="component" value="Unassembled WGS sequence"/>
</dbReference>
<evidence type="ECO:0000256" key="5">
    <source>
        <dbReference type="ARBA" id="ARBA00022989"/>
    </source>
</evidence>
<dbReference type="HAMAP" id="MF_01147">
    <property type="entry name" value="Lgt"/>
    <property type="match status" value="1"/>
</dbReference>
<evidence type="ECO:0000256" key="7">
    <source>
        <dbReference type="HAMAP-Rule" id="MF_01147"/>
    </source>
</evidence>
<dbReference type="PANTHER" id="PTHR30589:SF0">
    <property type="entry name" value="PHOSPHATIDYLGLYCEROL--PROLIPOPROTEIN DIACYLGLYCERYL TRANSFERASE"/>
    <property type="match status" value="1"/>
</dbReference>
<comment type="pathway">
    <text evidence="7">Protein modification; lipoprotein biosynthesis (diacylglyceryl transfer).</text>
</comment>
<sequence length="310" mass="35227">MLSFILWDVSPDIFSLGPVTVRWYGLLFAMAFVLTQPIEKYIYRKNGRTDEDVDILTMYMIIGTVIGARLGHCLFYDPVYYLSNPLKIFMIWEGGLASHGGTIGILVALYLFSRKYKFNYFWVLDRIVIVVAIGGACIRLGNLMNSEIVGKPTDVPWAFIFPRDVEHLSPATQPLPEGAALVQRIRQPDGSVEMDVVNQATDSISNYFMAVPRHPTQLYEALFCIFLFVLLYTLWKKGAGRVTGLLFGLFVTLLFSFRFLVEFLKENQVAFEDSLPLNMGQWLSIPLVLIGLAVLFYAIRQPRQPDEVRA</sequence>
<feature type="binding site" evidence="7">
    <location>
        <position position="139"/>
    </location>
    <ligand>
        <name>a 1,2-diacyl-sn-glycero-3-phospho-(1'-sn-glycerol)</name>
        <dbReference type="ChEBI" id="CHEBI:64716"/>
    </ligand>
</feature>
<proteinExistence type="inferred from homology"/>
<dbReference type="InterPro" id="IPR001640">
    <property type="entry name" value="Lgt"/>
</dbReference>
<comment type="catalytic activity">
    <reaction evidence="7">
        <text>L-cysteinyl-[prolipoprotein] + a 1,2-diacyl-sn-glycero-3-phospho-(1'-sn-glycerol) = an S-1,2-diacyl-sn-glyceryl-L-cysteinyl-[prolipoprotein] + sn-glycerol 1-phosphate + H(+)</text>
        <dbReference type="Rhea" id="RHEA:56712"/>
        <dbReference type="Rhea" id="RHEA-COMP:14679"/>
        <dbReference type="Rhea" id="RHEA-COMP:14680"/>
        <dbReference type="ChEBI" id="CHEBI:15378"/>
        <dbReference type="ChEBI" id="CHEBI:29950"/>
        <dbReference type="ChEBI" id="CHEBI:57685"/>
        <dbReference type="ChEBI" id="CHEBI:64716"/>
        <dbReference type="ChEBI" id="CHEBI:140658"/>
        <dbReference type="EC" id="2.5.1.145"/>
    </reaction>
</comment>
<evidence type="ECO:0000256" key="4">
    <source>
        <dbReference type="ARBA" id="ARBA00022692"/>
    </source>
</evidence>
<dbReference type="EC" id="2.5.1.145" evidence="7"/>
<dbReference type="NCBIfam" id="TIGR00544">
    <property type="entry name" value="lgt"/>
    <property type="match status" value="1"/>
</dbReference>
<evidence type="ECO:0000256" key="6">
    <source>
        <dbReference type="ARBA" id="ARBA00023136"/>
    </source>
</evidence>
<feature type="transmembrane region" description="Helical" evidence="7">
    <location>
        <begin position="218"/>
        <end position="235"/>
    </location>
</feature>
<comment type="caution">
    <text evidence="8">The sequence shown here is derived from an EMBL/GenBank/DDBJ whole genome shotgun (WGS) entry which is preliminary data.</text>
</comment>
<accession>A0ABW2DLJ7</accession>
<keyword evidence="6 7" id="KW-0472">Membrane</keyword>
<keyword evidence="2 7" id="KW-1003">Cell membrane</keyword>
<feature type="transmembrane region" description="Helical" evidence="7">
    <location>
        <begin position="119"/>
        <end position="141"/>
    </location>
</feature>
<comment type="subcellular location">
    <subcellularLocation>
        <location evidence="7">Cell membrane</location>
        <topology evidence="7">Multi-pass membrane protein</topology>
    </subcellularLocation>
</comment>
<evidence type="ECO:0000256" key="1">
    <source>
        <dbReference type="ARBA" id="ARBA00007150"/>
    </source>
</evidence>
<keyword evidence="4 7" id="KW-0812">Transmembrane</keyword>
<dbReference type="Pfam" id="PF01790">
    <property type="entry name" value="LGT"/>
    <property type="match status" value="1"/>
</dbReference>
<feature type="transmembrane region" description="Helical" evidence="7">
    <location>
        <begin position="13"/>
        <end position="34"/>
    </location>
</feature>
<evidence type="ECO:0000313" key="8">
    <source>
        <dbReference type="EMBL" id="MFC6998555.1"/>
    </source>
</evidence>
<organism evidence="8 9">
    <name type="scientific">Rufibacter roseus</name>
    <dbReference type="NCBI Taxonomy" id="1567108"/>
    <lineage>
        <taxon>Bacteria</taxon>
        <taxon>Pseudomonadati</taxon>
        <taxon>Bacteroidota</taxon>
        <taxon>Cytophagia</taxon>
        <taxon>Cytophagales</taxon>
        <taxon>Hymenobacteraceae</taxon>
        <taxon>Rufibacter</taxon>
    </lineage>
</organism>